<dbReference type="RefSeq" id="XP_002675017.1">
    <property type="nucleotide sequence ID" value="XM_002674971.1"/>
</dbReference>
<dbReference type="InParanoid" id="D2VL96"/>
<evidence type="ECO:0000313" key="1">
    <source>
        <dbReference type="EMBL" id="EFC42273.1"/>
    </source>
</evidence>
<reference evidence="1 2" key="1">
    <citation type="journal article" date="2010" name="Cell">
        <title>The genome of Naegleria gruberi illuminates early eukaryotic versatility.</title>
        <authorList>
            <person name="Fritz-Laylin L.K."/>
            <person name="Prochnik S.E."/>
            <person name="Ginger M.L."/>
            <person name="Dacks J.B."/>
            <person name="Carpenter M.L."/>
            <person name="Field M.C."/>
            <person name="Kuo A."/>
            <person name="Paredez A."/>
            <person name="Chapman J."/>
            <person name="Pham J."/>
            <person name="Shu S."/>
            <person name="Neupane R."/>
            <person name="Cipriano M."/>
            <person name="Mancuso J."/>
            <person name="Tu H."/>
            <person name="Salamov A."/>
            <person name="Lindquist E."/>
            <person name="Shapiro H."/>
            <person name="Lucas S."/>
            <person name="Grigoriev I.V."/>
            <person name="Cande W.Z."/>
            <person name="Fulton C."/>
            <person name="Rokhsar D.S."/>
            <person name="Dawson S.C."/>
        </authorList>
    </citation>
    <scope>NUCLEOTIDE SEQUENCE [LARGE SCALE GENOMIC DNA]</scope>
    <source>
        <strain evidence="1 2">NEG-M</strain>
    </source>
</reference>
<organism evidence="2">
    <name type="scientific">Naegleria gruberi</name>
    <name type="common">Amoeba</name>
    <dbReference type="NCBI Taxonomy" id="5762"/>
    <lineage>
        <taxon>Eukaryota</taxon>
        <taxon>Discoba</taxon>
        <taxon>Heterolobosea</taxon>
        <taxon>Tetramitia</taxon>
        <taxon>Eutetramitia</taxon>
        <taxon>Vahlkampfiidae</taxon>
        <taxon>Naegleria</taxon>
    </lineage>
</organism>
<dbReference type="Proteomes" id="UP000006671">
    <property type="component" value="Unassembled WGS sequence"/>
</dbReference>
<dbReference type="OMA" id="MEWILSK"/>
<accession>D2VL96</accession>
<keyword evidence="2" id="KW-1185">Reference proteome</keyword>
<dbReference type="AlphaFoldDB" id="D2VL96"/>
<name>D2VL96_NAEGR</name>
<dbReference type="KEGG" id="ngr:NAEGRDRAFT_80422"/>
<protein>
    <submittedName>
        <fullName evidence="1">Uncharacterized protein</fullName>
    </submittedName>
</protein>
<proteinExistence type="predicted"/>
<dbReference type="VEuPathDB" id="AmoebaDB:NAEGRDRAFT_80422"/>
<gene>
    <name evidence="1" type="ORF">NAEGRDRAFT_80422</name>
</gene>
<dbReference type="GeneID" id="8851911"/>
<dbReference type="EMBL" id="GG738880">
    <property type="protein sequence ID" value="EFC42273.1"/>
    <property type="molecule type" value="Genomic_DNA"/>
</dbReference>
<evidence type="ECO:0000313" key="2">
    <source>
        <dbReference type="Proteomes" id="UP000006671"/>
    </source>
</evidence>
<sequence length="220" mass="26036">MLFFFDFIYHQVYKFLYSALDLFLPQKKFQLLSFETTSKTYSELMQCMQLAFQKDDFRTLDNQRDQILNDTGYGVEFKNFFLSYVQISSYYYSTDDLYRYSMKGCAAFIVVMDSNTGYGLSTSTYSSVTVKELIELSSVDDSQYSEKKPKVYLKKNHRPMLFILRGTDKAMIKKAEEEIEKGISECQYERDKYYIAYHDSTLEKETIYEGMEWILSKQSS</sequence>